<accession>A0A9Q5D8B7</accession>
<feature type="signal peptide" evidence="1">
    <location>
        <begin position="1"/>
        <end position="25"/>
    </location>
</feature>
<evidence type="ECO:0000259" key="2">
    <source>
        <dbReference type="Pfam" id="PF20041"/>
    </source>
</evidence>
<protein>
    <recommendedName>
        <fullName evidence="2">DUF6443 domain-containing protein</fullName>
    </recommendedName>
</protein>
<proteinExistence type="predicted"/>
<sequence length="1501" mass="164750">MSIHPYIKKSILLTFSAFIALHISAQLKPDGSSIPAATAVPLPAGYISPQINYIRIFEPSMPAADPAAVSAATDVKAVKQTTQYFDGLGRLIQTVNKGASGGSTSRDLVTPVVYDSLGRERYKYLPYVSSAADGKFKQQPFSELNTFAGNQYPGEKIFYSETVFEASPLNRVLKTMAPGNSWTGAGRGVSSDYQINTTADAVVIWSVPANGIIPVKSGVYAAGQLFKNITTDETGNRVVEFKDKEGQVVLKKVELLSGSADGHNGWLCTYYVYDDLNLLRFVIPPKAVELMKTTWVVSQQIADELCFQYQYDGRRRMITKSVPGTRYATEMVYDLRDRLVFTRDANLRMQQQPQWLATFYDNLNRPVMTALYNSAATRDALQTSMNGSTGAQQVAYTFPGTADLYLNQHDGSPEYKATNSVNMEDGFDTGASGTTDVFTAPAANAGSTTIAATNALPGITPSQLTPLTYTFYDKYNYTGALPAVTADFSKLQAGNNPYAEPVSAVSSATTGLVTGNKVRVLNTDIWLTTSIYYDDKGRTIQLVSDKMNTGKEVVSTLYDFNGKALSTYQYINNPKSKVAAVTSLLTVTDYDAMGRVTGIRKSLNGTPLKDMVQNSYDDLGQLKTKTLSNIESLDYDYNIRGWLKGINKEFAKAGGQGHFFGTELHYDYGYTQSQFNGNISGITWRSKSDQQWRSYGYRYDAANRLLKADFTQNNSGWNTSAGYDFTVTIGDGATATSAYDANGNILAMAQKGRKGTGSADIDRLSYTYLPNSNKLQGVIDNANDPSSALGDFKEINGQGSNDYNYDDNGNLTQDDNKSIKAGGISYNHLNLPRQVAIRGKGTITYQYDAAGNKLRKTVTDSTASTPKVTVTDYISGLVYQNDTLQLIPHEEGRIRTFAKANQPVAYFYDYFVKDHLGNVRMVLTEQQDTSIYRASMETAAAPVENALFSNVDNTRFNKPVGYPADQSSEPNEFVAKLNAKSGGQKIGPSLVLRVMAGDTVSINTQAFYKSTSLQQNNKSPLAEDMVADLARAFSSPGTDNSAHGITDATGTTPFNTNFYNNDYRKLQEKNQDQPQADKPKAYLNFVLFDDQFKLVEENSGVKQVKATPDELQQLGTEKMMVAKSGFLYVYTSNETPQDVFFDNLVVVQNAGRMLEETHYYPFGLTMAGISSNALKGANYPENRLKYNGKELQNKEFGDGSGLGLYDFGKRMQDPQIGRWHVLDPKSDLLEMSSPYVYCYNSPIAYKDPDGELAILINGRVAGPSERGSASYWDMGIIQAIKNSGIPNGSNMMFVDGDRYFYSSDPASRTYDPGKDGVRNGGWIVGLFADERKQAGYIIGKQDFQEILSRLAKDPESGKIIEKIQIYTHSRGGAFGSGYTDALLEMIKQNADKFADPSSVIDFIYNMAPHQSNFIKAPKGVNSYSQDHIWDPLSGNDIAGNKVAFSSNEGGSLLGQHGTSSFVKDVTAFTQAFVKSGGDNKKLLDDFTKKMRGYGIKVTVSE</sequence>
<dbReference type="InterPro" id="IPR022385">
    <property type="entry name" value="Rhs_assc_core"/>
</dbReference>
<evidence type="ECO:0000313" key="4">
    <source>
        <dbReference type="Proteomes" id="UP000281028"/>
    </source>
</evidence>
<dbReference type="PANTHER" id="PTHR32305">
    <property type="match status" value="1"/>
</dbReference>
<gene>
    <name evidence="3" type="ORF">ECE50_017180</name>
</gene>
<comment type="caution">
    <text evidence="3">The sequence shown here is derived from an EMBL/GenBank/DDBJ whole genome shotgun (WGS) entry which is preliminary data.</text>
</comment>
<evidence type="ECO:0000313" key="3">
    <source>
        <dbReference type="EMBL" id="NSL88578.1"/>
    </source>
</evidence>
<organism evidence="3 4">
    <name type="scientific">Chitinophaga solisilvae</name>
    <dbReference type="NCBI Taxonomy" id="1233460"/>
    <lineage>
        <taxon>Bacteria</taxon>
        <taxon>Pseudomonadati</taxon>
        <taxon>Bacteroidota</taxon>
        <taxon>Chitinophagia</taxon>
        <taxon>Chitinophagales</taxon>
        <taxon>Chitinophagaceae</taxon>
        <taxon>Chitinophaga</taxon>
    </lineage>
</organism>
<name>A0A9Q5D8B7_9BACT</name>
<evidence type="ECO:0000256" key="1">
    <source>
        <dbReference type="SAM" id="SignalP"/>
    </source>
</evidence>
<keyword evidence="1" id="KW-0732">Signal</keyword>
<dbReference type="PANTHER" id="PTHR32305:SF15">
    <property type="entry name" value="PROTEIN RHSA-RELATED"/>
    <property type="match status" value="1"/>
</dbReference>
<dbReference type="EMBL" id="RIAR02000001">
    <property type="protein sequence ID" value="NSL88578.1"/>
    <property type="molecule type" value="Genomic_DNA"/>
</dbReference>
<dbReference type="InterPro" id="IPR045619">
    <property type="entry name" value="DUF6443"/>
</dbReference>
<dbReference type="Gene3D" id="2.180.10.10">
    <property type="entry name" value="RHS repeat-associated core"/>
    <property type="match status" value="2"/>
</dbReference>
<dbReference type="Proteomes" id="UP000281028">
    <property type="component" value="Unassembled WGS sequence"/>
</dbReference>
<reference evidence="3" key="1">
    <citation type="submission" date="2020-05" db="EMBL/GenBank/DDBJ databases">
        <title>Chitinophaga laudate sp. nov., isolated from a tropical peat swamp.</title>
        <authorList>
            <person name="Goh C.B.S."/>
            <person name="Lee M.S."/>
            <person name="Parimannan S."/>
            <person name="Pasbakhsh P."/>
            <person name="Yule C.M."/>
            <person name="Rajandas H."/>
            <person name="Loke S."/>
            <person name="Croft L."/>
            <person name="Tan J.B.L."/>
        </authorList>
    </citation>
    <scope>NUCLEOTIDE SEQUENCE</scope>
    <source>
        <strain evidence="3">Mgbs1</strain>
    </source>
</reference>
<keyword evidence="4" id="KW-1185">Reference proteome</keyword>
<feature type="domain" description="DUF6443" evidence="2">
    <location>
        <begin position="69"/>
        <end position="194"/>
    </location>
</feature>
<dbReference type="Pfam" id="PF20041">
    <property type="entry name" value="DUF6443"/>
    <property type="match status" value="1"/>
</dbReference>
<dbReference type="NCBIfam" id="TIGR03696">
    <property type="entry name" value="Rhs_assc_core"/>
    <property type="match status" value="1"/>
</dbReference>
<dbReference type="InterPro" id="IPR050708">
    <property type="entry name" value="T6SS_VgrG/RHS"/>
</dbReference>
<feature type="chain" id="PRO_5040355445" description="DUF6443 domain-containing protein" evidence="1">
    <location>
        <begin position="26"/>
        <end position="1501"/>
    </location>
</feature>